<dbReference type="InParanoid" id="A0A0G4FI95"/>
<keyword evidence="2" id="KW-1133">Transmembrane helix</keyword>
<evidence type="ECO:0000256" key="1">
    <source>
        <dbReference type="SAM" id="MobiDB-lite"/>
    </source>
</evidence>
<feature type="transmembrane region" description="Helical" evidence="2">
    <location>
        <begin position="188"/>
        <end position="211"/>
    </location>
</feature>
<keyword evidence="2" id="KW-0812">Transmembrane</keyword>
<feature type="region of interest" description="Disordered" evidence="1">
    <location>
        <begin position="28"/>
        <end position="121"/>
    </location>
</feature>
<dbReference type="VEuPathDB" id="CryptoDB:Vbra_1373"/>
<reference evidence="3 4" key="1">
    <citation type="submission" date="2014-11" db="EMBL/GenBank/DDBJ databases">
        <authorList>
            <person name="Zhu J."/>
            <person name="Qi W."/>
            <person name="Song R."/>
        </authorList>
    </citation>
    <scope>NUCLEOTIDE SEQUENCE [LARGE SCALE GENOMIC DNA]</scope>
</reference>
<feature type="compositionally biased region" description="Low complexity" evidence="1">
    <location>
        <begin position="68"/>
        <end position="83"/>
    </location>
</feature>
<name>A0A0G4FI95_VITBC</name>
<feature type="compositionally biased region" description="Polar residues" evidence="1">
    <location>
        <begin position="225"/>
        <end position="236"/>
    </location>
</feature>
<feature type="region of interest" description="Disordered" evidence="1">
    <location>
        <begin position="216"/>
        <end position="236"/>
    </location>
</feature>
<dbReference type="Proteomes" id="UP000041254">
    <property type="component" value="Unassembled WGS sequence"/>
</dbReference>
<dbReference type="EMBL" id="CDMY01000444">
    <property type="protein sequence ID" value="CEM13150.1"/>
    <property type="molecule type" value="Genomic_DNA"/>
</dbReference>
<feature type="compositionally biased region" description="Basic and acidic residues" evidence="1">
    <location>
        <begin position="47"/>
        <end position="56"/>
    </location>
</feature>
<dbReference type="AlphaFoldDB" id="A0A0G4FI95"/>
<gene>
    <name evidence="3" type="ORF">Vbra_1373</name>
</gene>
<evidence type="ECO:0000313" key="3">
    <source>
        <dbReference type="EMBL" id="CEM13150.1"/>
    </source>
</evidence>
<evidence type="ECO:0000256" key="2">
    <source>
        <dbReference type="SAM" id="Phobius"/>
    </source>
</evidence>
<accession>A0A0G4FI95</accession>
<evidence type="ECO:0000313" key="4">
    <source>
        <dbReference type="Proteomes" id="UP000041254"/>
    </source>
</evidence>
<organism evidence="3 4">
    <name type="scientific">Vitrella brassicaformis (strain CCMP3155)</name>
    <dbReference type="NCBI Taxonomy" id="1169540"/>
    <lineage>
        <taxon>Eukaryota</taxon>
        <taxon>Sar</taxon>
        <taxon>Alveolata</taxon>
        <taxon>Colpodellida</taxon>
        <taxon>Vitrellaceae</taxon>
        <taxon>Vitrella</taxon>
    </lineage>
</organism>
<keyword evidence="4" id="KW-1185">Reference proteome</keyword>
<keyword evidence="2" id="KW-0472">Membrane</keyword>
<protein>
    <submittedName>
        <fullName evidence="3">Uncharacterized protein</fullName>
    </submittedName>
</protein>
<sequence>MANRNTHPPLPAADAPMTIKFKRAGAEGDVAPYTEPGTTTVDAILDLLRENLDRRTPRSPSQGEGDGEAAPAAAEPQAAAAAQIEGGLGMGADSGRVVPTPIGRPADLELQREDDDARQEREDENAFAKAFPWLAEACQLCRGLTVNLRRLCVTCSTLCPTRPRYHMVGSQDGPADGGVGAANNNRRWGYGGPLMGMGGLSFVAGVLYYYLTSRGGGGRHEDAITSANRTNSTEGG</sequence>
<proteinExistence type="predicted"/>